<sequence>MAGTAALLFHFLFSSSITSVSHSPSQRLRVGFLTMTALTLLTALLISISKAAGFASAAPHSTKESLTRLHGGYDQTIGADPKTPLQLFVLPSNTCPYVQRTNIALRELEIPFDMIEVTGQTKPDWFLKINPRGKVPALRIPSLGYDAIVYESGICNEFLCDYASTTLQKELSLMPNDPLLRAKIRLCNDHCDSIYSKTQFTYLMNKDESRDEALKKEMEDALQFYEKILDDTDGCYFFGDEFSLADLHLFPFIQRMEVTLKHWKGYELPRDKFPNLIKWFEKCSGRESVKLSSMSEEKIIEVYSRFVEVDYKFGGLNKN</sequence>
<evidence type="ECO:0000313" key="7">
    <source>
        <dbReference type="Proteomes" id="UP001530400"/>
    </source>
</evidence>
<dbReference type="PROSITE" id="PS50404">
    <property type="entry name" value="GST_NTER"/>
    <property type="match status" value="1"/>
</dbReference>
<dbReference type="PANTHER" id="PTHR43968">
    <property type="match status" value="1"/>
</dbReference>
<dbReference type="PANTHER" id="PTHR43968:SF6">
    <property type="entry name" value="GLUTATHIONE S-TRANSFERASE OMEGA"/>
    <property type="match status" value="1"/>
</dbReference>
<feature type="domain" description="GST C-terminal" evidence="5">
    <location>
        <begin position="177"/>
        <end position="306"/>
    </location>
</feature>
<keyword evidence="3" id="KW-0732">Signal</keyword>
<proteinExistence type="inferred from homology"/>
<dbReference type="Gene3D" id="3.40.30.10">
    <property type="entry name" value="Glutaredoxin"/>
    <property type="match status" value="1"/>
</dbReference>
<dbReference type="InterPro" id="IPR050983">
    <property type="entry name" value="GST_Omega/HSP26"/>
</dbReference>
<dbReference type="AlphaFoldDB" id="A0ABD3MPS7"/>
<dbReference type="SUPFAM" id="SSF52833">
    <property type="entry name" value="Thioredoxin-like"/>
    <property type="match status" value="1"/>
</dbReference>
<evidence type="ECO:0000256" key="2">
    <source>
        <dbReference type="ARBA" id="ARBA00023002"/>
    </source>
</evidence>
<dbReference type="EMBL" id="JALLPJ020001410">
    <property type="protein sequence ID" value="KAL3764984.1"/>
    <property type="molecule type" value="Genomic_DNA"/>
</dbReference>
<dbReference type="InterPro" id="IPR010987">
    <property type="entry name" value="Glutathione-S-Trfase_C-like"/>
</dbReference>
<dbReference type="InterPro" id="IPR004046">
    <property type="entry name" value="GST_C"/>
</dbReference>
<dbReference type="SFLD" id="SFLDS00019">
    <property type="entry name" value="Glutathione_Transferase_(cytos"/>
    <property type="match status" value="1"/>
</dbReference>
<feature type="domain" description="GST N-terminal" evidence="4">
    <location>
        <begin position="85"/>
        <end position="167"/>
    </location>
</feature>
<dbReference type="Pfam" id="PF00043">
    <property type="entry name" value="GST_C"/>
    <property type="match status" value="1"/>
</dbReference>
<gene>
    <name evidence="6" type="ORF">ACHAWO_000210</name>
</gene>
<dbReference type="CDD" id="cd00299">
    <property type="entry name" value="GST_C_family"/>
    <property type="match status" value="1"/>
</dbReference>
<dbReference type="InterPro" id="IPR036282">
    <property type="entry name" value="Glutathione-S-Trfase_C_sf"/>
</dbReference>
<evidence type="ECO:0000256" key="1">
    <source>
        <dbReference type="ARBA" id="ARBA00011067"/>
    </source>
</evidence>
<dbReference type="GO" id="GO:0016491">
    <property type="term" value="F:oxidoreductase activity"/>
    <property type="evidence" value="ECO:0007669"/>
    <property type="project" value="UniProtKB-KW"/>
</dbReference>
<keyword evidence="7" id="KW-1185">Reference proteome</keyword>
<dbReference type="FunFam" id="1.20.1050.10:FF:000009">
    <property type="entry name" value="Glutathione S-transferase omega-1"/>
    <property type="match status" value="1"/>
</dbReference>
<dbReference type="PROSITE" id="PS50405">
    <property type="entry name" value="GST_CTER"/>
    <property type="match status" value="1"/>
</dbReference>
<evidence type="ECO:0000313" key="6">
    <source>
        <dbReference type="EMBL" id="KAL3764984.1"/>
    </source>
</evidence>
<evidence type="ECO:0000256" key="3">
    <source>
        <dbReference type="SAM" id="SignalP"/>
    </source>
</evidence>
<name>A0ABD3MPS7_9STRA</name>
<organism evidence="6 7">
    <name type="scientific">Cyclotella atomus</name>
    <dbReference type="NCBI Taxonomy" id="382360"/>
    <lineage>
        <taxon>Eukaryota</taxon>
        <taxon>Sar</taxon>
        <taxon>Stramenopiles</taxon>
        <taxon>Ochrophyta</taxon>
        <taxon>Bacillariophyta</taxon>
        <taxon>Coscinodiscophyceae</taxon>
        <taxon>Thalassiosirophycidae</taxon>
        <taxon>Stephanodiscales</taxon>
        <taxon>Stephanodiscaceae</taxon>
        <taxon>Cyclotella</taxon>
    </lineage>
</organism>
<dbReference type="GO" id="GO:0016209">
    <property type="term" value="F:antioxidant activity"/>
    <property type="evidence" value="ECO:0007669"/>
    <property type="project" value="UniProtKB-ARBA"/>
</dbReference>
<protein>
    <recommendedName>
        <fullName evidence="8">Glutathione S-transferase</fullName>
    </recommendedName>
</protein>
<evidence type="ECO:0000259" key="5">
    <source>
        <dbReference type="PROSITE" id="PS50405"/>
    </source>
</evidence>
<dbReference type="SFLD" id="SFLDG00358">
    <property type="entry name" value="Main_(cytGST)"/>
    <property type="match status" value="1"/>
</dbReference>
<feature type="chain" id="PRO_5044825897" description="Glutathione S-transferase" evidence="3">
    <location>
        <begin position="23"/>
        <end position="319"/>
    </location>
</feature>
<dbReference type="InterPro" id="IPR036249">
    <property type="entry name" value="Thioredoxin-like_sf"/>
</dbReference>
<dbReference type="Proteomes" id="UP001530400">
    <property type="component" value="Unassembled WGS sequence"/>
</dbReference>
<dbReference type="InterPro" id="IPR040079">
    <property type="entry name" value="Glutathione_S-Trfase"/>
</dbReference>
<evidence type="ECO:0008006" key="8">
    <source>
        <dbReference type="Google" id="ProtNLM"/>
    </source>
</evidence>
<evidence type="ECO:0000259" key="4">
    <source>
        <dbReference type="PROSITE" id="PS50404"/>
    </source>
</evidence>
<dbReference type="Gene3D" id="1.20.1050.10">
    <property type="match status" value="1"/>
</dbReference>
<accession>A0ABD3MPS7</accession>
<comment type="caution">
    <text evidence="6">The sequence shown here is derived from an EMBL/GenBank/DDBJ whole genome shotgun (WGS) entry which is preliminary data.</text>
</comment>
<comment type="similarity">
    <text evidence="1">Belongs to the GST superfamily. Omega family.</text>
</comment>
<dbReference type="Pfam" id="PF13409">
    <property type="entry name" value="GST_N_2"/>
    <property type="match status" value="1"/>
</dbReference>
<keyword evidence="2" id="KW-0560">Oxidoreductase</keyword>
<dbReference type="InterPro" id="IPR004045">
    <property type="entry name" value="Glutathione_S-Trfase_N"/>
</dbReference>
<dbReference type="SUPFAM" id="SSF47616">
    <property type="entry name" value="GST C-terminal domain-like"/>
    <property type="match status" value="1"/>
</dbReference>
<reference evidence="6 7" key="1">
    <citation type="submission" date="2024-10" db="EMBL/GenBank/DDBJ databases">
        <title>Updated reference genomes for cyclostephanoid diatoms.</title>
        <authorList>
            <person name="Roberts W.R."/>
            <person name="Alverson A.J."/>
        </authorList>
    </citation>
    <scope>NUCLEOTIDE SEQUENCE [LARGE SCALE GENOMIC DNA]</scope>
    <source>
        <strain evidence="6 7">AJA010-31</strain>
    </source>
</reference>
<feature type="signal peptide" evidence="3">
    <location>
        <begin position="1"/>
        <end position="22"/>
    </location>
</feature>